<dbReference type="OMA" id="SGWKWLE"/>
<dbReference type="AlphaFoldDB" id="C0PPM1"/>
<dbReference type="PANTHER" id="PTHR32295:SF154">
    <property type="entry name" value="PROTEIN IQ-DOMAIN 32"/>
    <property type="match status" value="1"/>
</dbReference>
<comment type="function">
    <text evidence="3">May be involved in cooperative interactions with calmodulins or calmodulin-like proteins. Recruits calmodulin proteins to microtubules, thus being a potential scaffold in cellular signaling and trafficking. May associate with nucleic acids and regulate gene expression at the transcriptional or post-transcriptional level.</text>
</comment>
<evidence type="ECO:0000256" key="4">
    <source>
        <dbReference type="SAM" id="MobiDB-lite"/>
    </source>
</evidence>
<dbReference type="InterPro" id="IPR027417">
    <property type="entry name" value="P-loop_NTPase"/>
</dbReference>
<feature type="compositionally biased region" description="Basic and acidic residues" evidence="4">
    <location>
        <begin position="485"/>
        <end position="496"/>
    </location>
</feature>
<dbReference type="Pfam" id="PF00612">
    <property type="entry name" value="IQ"/>
    <property type="match status" value="1"/>
</dbReference>
<sequence length="801" mass="88210">MAKSSATCFNFITCANGFTENDSKKDHGSESQEKDSKEKRRWSFRKRAAQHRVLSTTVEIEQSSSSKDKHEQESVCDQNKQIMHASAGKSTLSDLMDKPSETTEAAVTFKATGTPVSTDRSIEVSAVIDIQAAIRAYLACREFYRLKCIVSLQAHVRGHLVRKQAAITLRCVRAIVRLQALVRARRVRSSEEGLAIREKLEYIRRQNGSKGNGLERNVSNASMNNDTFLSEKLFSNGFANQLLKAVPKTDSLCMEYDPDHCNSGWKWLERWMAAAPWESGLSVQANNTAKCLNKSEHAHILEARAENPRHILIKESNSMLGPVIVQPEVESEKTAFSLTKRSDLASTPDSVSDQLHSIKESSNSILDSLPDQLSEQLILIKESNSMLGPVIDQPEVESEKTAFSLTKRSDLTSTPDSVSDQIHSIKKSSNSILDSLPDRLSEQLKQVSTLDLTKDSVETVDSNCSSREGSMLILDYMPTSASAPSKHETNNEKGNDSLRNMQSSNYDSVSNQLSIPLRNTSDPSLESVPIESNTEPDNPQLTLRKITNSTMDSLSNQPKLEGENHIRDSTKASNSTFDSVSCQIEPAIENSMHLRRVSDSTLDSVSEQLSMEISDDSSSTMNSLDQLKDEAENFYCNLSKVSNTTRDSVLGQHSIESENLQSNLSIVSNPATISVPDQTEVNVESPNCKLEKALNVASGSISVQVEAEKSTHSFRKTFTSDMDSVLNQPKVEAENSECTSSSVVDSVSVQPGNLSDTNLDSFSDQLQPQVEGQNGNHSLGNDNYTLEKALNVAFDSTSLQV</sequence>
<feature type="compositionally biased region" description="Polar residues" evidence="4">
    <location>
        <begin position="53"/>
        <end position="65"/>
    </location>
</feature>
<evidence type="ECO:0000256" key="2">
    <source>
        <dbReference type="ARBA" id="ARBA00024341"/>
    </source>
</evidence>
<dbReference type="PANTHER" id="PTHR32295">
    <property type="entry name" value="IQ-DOMAIN 5-RELATED"/>
    <property type="match status" value="1"/>
</dbReference>
<dbReference type="PROSITE" id="PS50096">
    <property type="entry name" value="IQ"/>
    <property type="match status" value="2"/>
</dbReference>
<name>C0PPM1_PICSI</name>
<evidence type="ECO:0000313" key="5">
    <source>
        <dbReference type="EMBL" id="ACN39761.1"/>
    </source>
</evidence>
<proteinExistence type="evidence at transcript level"/>
<comment type="similarity">
    <text evidence="2">Belongs to the IQD family.</text>
</comment>
<dbReference type="SUPFAM" id="SSF52540">
    <property type="entry name" value="P-loop containing nucleoside triphosphate hydrolases"/>
    <property type="match status" value="1"/>
</dbReference>
<feature type="compositionally biased region" description="Basic and acidic residues" evidence="4">
    <location>
        <begin position="21"/>
        <end position="38"/>
    </location>
</feature>
<reference evidence="5" key="1">
    <citation type="submission" date="2009-02" db="EMBL/GenBank/DDBJ databases">
        <title>Full length sequence-verified cDNA sequences from Sitka spruce (Picea sitchensis).</title>
        <authorList>
            <person name="Reid K.E."/>
            <person name="Liao N."/>
            <person name="Ralph S."/>
            <person name="Kolosova N."/>
            <person name="Oddy C."/>
            <person name="Moore R."/>
            <person name="Mayo M."/>
            <person name="Wagner S."/>
            <person name="King J."/>
            <person name="Yanchuk A."/>
            <person name="Holt R."/>
            <person name="Jones S."/>
            <person name="Marra M."/>
            <person name="Ritland C.E."/>
            <person name="Ritland K."/>
            <person name="Bohlmann J."/>
        </authorList>
    </citation>
    <scope>NUCLEOTIDE SEQUENCE</scope>
    <source>
        <tissue evidence="5">Green portion of the leader tissue</tissue>
    </source>
</reference>
<accession>C0PPM1</accession>
<evidence type="ECO:0000256" key="3">
    <source>
        <dbReference type="ARBA" id="ARBA00045534"/>
    </source>
</evidence>
<dbReference type="InterPro" id="IPR000048">
    <property type="entry name" value="IQ_motif_EF-hand-BS"/>
</dbReference>
<protein>
    <recommendedName>
        <fullName evidence="6">DUF4005 domain-containing protein</fullName>
    </recommendedName>
</protein>
<keyword evidence="1" id="KW-0112">Calmodulin-binding</keyword>
<evidence type="ECO:0000256" key="1">
    <source>
        <dbReference type="ARBA" id="ARBA00022860"/>
    </source>
</evidence>
<feature type="compositionally biased region" description="Basic and acidic residues" evidence="4">
    <location>
        <begin position="560"/>
        <end position="570"/>
    </location>
</feature>
<dbReference type="Gene3D" id="1.20.5.190">
    <property type="match status" value="1"/>
</dbReference>
<dbReference type="SMART" id="SM00015">
    <property type="entry name" value="IQ"/>
    <property type="match status" value="2"/>
</dbReference>
<feature type="region of interest" description="Disordered" evidence="4">
    <location>
        <begin position="19"/>
        <end position="80"/>
    </location>
</feature>
<evidence type="ECO:0008006" key="6">
    <source>
        <dbReference type="Google" id="ProtNLM"/>
    </source>
</evidence>
<feature type="compositionally biased region" description="Basic residues" evidence="4">
    <location>
        <begin position="39"/>
        <end position="50"/>
    </location>
</feature>
<organism evidence="5">
    <name type="scientific">Picea sitchensis</name>
    <name type="common">Sitka spruce</name>
    <name type="synonym">Pinus sitchensis</name>
    <dbReference type="NCBI Taxonomy" id="3332"/>
    <lineage>
        <taxon>Eukaryota</taxon>
        <taxon>Viridiplantae</taxon>
        <taxon>Streptophyta</taxon>
        <taxon>Embryophyta</taxon>
        <taxon>Tracheophyta</taxon>
        <taxon>Spermatophyta</taxon>
        <taxon>Pinopsida</taxon>
        <taxon>Pinidae</taxon>
        <taxon>Conifers I</taxon>
        <taxon>Pinales</taxon>
        <taxon>Pinaceae</taxon>
        <taxon>Picea</taxon>
    </lineage>
</organism>
<feature type="compositionally biased region" description="Polar residues" evidence="4">
    <location>
        <begin position="497"/>
        <end position="558"/>
    </location>
</feature>
<dbReference type="EMBL" id="BT070241">
    <property type="protein sequence ID" value="ACN39761.1"/>
    <property type="molecule type" value="mRNA"/>
</dbReference>
<feature type="region of interest" description="Disordered" evidence="4">
    <location>
        <begin position="480"/>
        <end position="578"/>
    </location>
</feature>
<dbReference type="GO" id="GO:0005516">
    <property type="term" value="F:calmodulin binding"/>
    <property type="evidence" value="ECO:0007669"/>
    <property type="project" value="UniProtKB-KW"/>
</dbReference>